<evidence type="ECO:0000256" key="7">
    <source>
        <dbReference type="PROSITE-ProRule" id="PRU01240"/>
    </source>
</evidence>
<evidence type="ECO:0000256" key="5">
    <source>
        <dbReference type="ARBA" id="ARBA00022825"/>
    </source>
</evidence>
<keyword evidence="2" id="KW-0645">Protease</keyword>
<dbReference type="InterPro" id="IPR036852">
    <property type="entry name" value="Peptidase_S8/S53_dom_sf"/>
</dbReference>
<dbReference type="PRINTS" id="PR00723">
    <property type="entry name" value="SUBTILISIN"/>
</dbReference>
<comment type="caution">
    <text evidence="11">The sequence shown here is derived from an EMBL/GenBank/DDBJ whole genome shotgun (WGS) entry which is preliminary data.</text>
</comment>
<dbReference type="GO" id="GO:0004252">
    <property type="term" value="F:serine-type endopeptidase activity"/>
    <property type="evidence" value="ECO:0007669"/>
    <property type="project" value="InterPro"/>
</dbReference>
<dbReference type="Pfam" id="PF00082">
    <property type="entry name" value="Peptidase_S8"/>
    <property type="match status" value="1"/>
</dbReference>
<accession>A0A6A2ZWX7</accession>
<evidence type="ECO:0000256" key="3">
    <source>
        <dbReference type="ARBA" id="ARBA00022729"/>
    </source>
</evidence>
<protein>
    <submittedName>
        <fullName evidence="11">Detected protein of confused Function</fullName>
    </submittedName>
</protein>
<dbReference type="Pfam" id="PF02225">
    <property type="entry name" value="PA"/>
    <property type="match status" value="1"/>
</dbReference>
<name>A0A6A2ZWX7_HIBSY</name>
<reference evidence="11" key="1">
    <citation type="submission" date="2019-09" db="EMBL/GenBank/DDBJ databases">
        <title>Draft genome information of white flower Hibiscus syriacus.</title>
        <authorList>
            <person name="Kim Y.-M."/>
        </authorList>
    </citation>
    <scope>NUCLEOTIDE SEQUENCE [LARGE SCALE GENOMIC DNA]</scope>
    <source>
        <strain evidence="11">YM2019G1</strain>
    </source>
</reference>
<evidence type="ECO:0000259" key="9">
    <source>
        <dbReference type="Pfam" id="PF02225"/>
    </source>
</evidence>
<dbReference type="PROSITE" id="PS00138">
    <property type="entry name" value="SUBTILASE_SER"/>
    <property type="match status" value="1"/>
</dbReference>
<keyword evidence="3" id="KW-0732">Signal</keyword>
<dbReference type="Gene3D" id="3.40.50.200">
    <property type="entry name" value="Peptidase S8/S53 domain"/>
    <property type="match status" value="1"/>
</dbReference>
<evidence type="ECO:0000256" key="2">
    <source>
        <dbReference type="ARBA" id="ARBA00022670"/>
    </source>
</evidence>
<keyword evidence="6" id="KW-0325">Glycoprotein</keyword>
<dbReference type="SUPFAM" id="SSF52743">
    <property type="entry name" value="Subtilisin-like"/>
    <property type="match status" value="1"/>
</dbReference>
<dbReference type="CDD" id="cd02120">
    <property type="entry name" value="PA_subtilisin_like"/>
    <property type="match status" value="1"/>
</dbReference>
<dbReference type="Pfam" id="PF17766">
    <property type="entry name" value="fn3_6"/>
    <property type="match status" value="1"/>
</dbReference>
<evidence type="ECO:0000259" key="8">
    <source>
        <dbReference type="Pfam" id="PF00082"/>
    </source>
</evidence>
<evidence type="ECO:0000256" key="1">
    <source>
        <dbReference type="ARBA" id="ARBA00011073"/>
    </source>
</evidence>
<comment type="similarity">
    <text evidence="1 7">Belongs to the peptidase S8 family.</text>
</comment>
<dbReference type="Proteomes" id="UP000436088">
    <property type="component" value="Unassembled WGS sequence"/>
</dbReference>
<dbReference type="PROSITE" id="PS51892">
    <property type="entry name" value="SUBTILASE"/>
    <property type="match status" value="1"/>
</dbReference>
<keyword evidence="12" id="KW-1185">Reference proteome</keyword>
<feature type="domain" description="PA" evidence="9">
    <location>
        <begin position="204"/>
        <end position="274"/>
    </location>
</feature>
<proteinExistence type="inferred from homology"/>
<evidence type="ECO:0000313" key="12">
    <source>
        <dbReference type="Proteomes" id="UP000436088"/>
    </source>
</evidence>
<dbReference type="EMBL" id="VEPZ02001067">
    <property type="protein sequence ID" value="KAE8696440.1"/>
    <property type="molecule type" value="Genomic_DNA"/>
</dbReference>
<dbReference type="InterPro" id="IPR015500">
    <property type="entry name" value="Peptidase_S8_subtilisin-rel"/>
</dbReference>
<evidence type="ECO:0000313" key="11">
    <source>
        <dbReference type="EMBL" id="KAE8696440.1"/>
    </source>
</evidence>
<dbReference type="Gene3D" id="2.60.40.2310">
    <property type="match status" value="1"/>
</dbReference>
<dbReference type="Gene3D" id="3.50.30.30">
    <property type="match status" value="1"/>
</dbReference>
<dbReference type="InterPro" id="IPR003137">
    <property type="entry name" value="PA_domain"/>
</dbReference>
<dbReference type="InterPro" id="IPR041469">
    <property type="entry name" value="Subtilisin-like_FN3"/>
</dbReference>
<comment type="caution">
    <text evidence="7">Lacks conserved residue(s) required for the propagation of feature annotation.</text>
</comment>
<evidence type="ECO:0000259" key="10">
    <source>
        <dbReference type="Pfam" id="PF17766"/>
    </source>
</evidence>
<dbReference type="InterPro" id="IPR000209">
    <property type="entry name" value="Peptidase_S8/S53_dom"/>
</dbReference>
<dbReference type="PANTHER" id="PTHR10795">
    <property type="entry name" value="PROPROTEIN CONVERTASE SUBTILISIN/KEXIN"/>
    <property type="match status" value="1"/>
</dbReference>
<dbReference type="InterPro" id="IPR045051">
    <property type="entry name" value="SBT"/>
</dbReference>
<organism evidence="11 12">
    <name type="scientific">Hibiscus syriacus</name>
    <name type="common">Rose of Sharon</name>
    <dbReference type="NCBI Taxonomy" id="106335"/>
    <lineage>
        <taxon>Eukaryota</taxon>
        <taxon>Viridiplantae</taxon>
        <taxon>Streptophyta</taxon>
        <taxon>Embryophyta</taxon>
        <taxon>Tracheophyta</taxon>
        <taxon>Spermatophyta</taxon>
        <taxon>Magnoliopsida</taxon>
        <taxon>eudicotyledons</taxon>
        <taxon>Gunneridae</taxon>
        <taxon>Pentapetalae</taxon>
        <taxon>rosids</taxon>
        <taxon>malvids</taxon>
        <taxon>Malvales</taxon>
        <taxon>Malvaceae</taxon>
        <taxon>Malvoideae</taxon>
        <taxon>Hibiscus</taxon>
    </lineage>
</organism>
<dbReference type="AlphaFoldDB" id="A0A6A2ZWX7"/>
<gene>
    <name evidence="11" type="ORF">F3Y22_tig00110670pilonHSYRG00009</name>
</gene>
<keyword evidence="4" id="KW-0378">Hydrolase</keyword>
<sequence length="618" mass="66968">MDHVPSRWKGICTEVDAFNAIHCNRKIIGARYFTDGFTKLYVKVNSSEDYISARDADGHGSHKASIAAGRRVKYAAGIGGACWAIPGKPKSDGNVCVPEDILAAFDAAIGDGVAVLSVSIGLPQQKSFDQDVMAIGSLHALSRNIITVCAAGNSGPNPSTLTNVAPWIITVGASSIDRRFYSPVYVGNGVEIPGYSMSQNTRNVMYPLVYASDAALPGVSTDSAGYCLAGSLDPFKVNGKIVVCFTGSGLNIDKGIEVSKAGGVGMILANSKSDRLRAVQILQYIYSTMYPTATIMPVQSQTFKAPLVAPFSSRGPNHIDPYILKPDIIAPGFQILAAWSLASSPTKLPYDQRHVKYNIFSGTSMACPHVSGVVTLLRAVHPDWSISAIKSAVMTTATLTDNSNNTIEDFRTNNAANPFDFGTGNFRPVLAADPGLVYDASYEDYLLYLCAVSPGLLSKENLRSFCPSQAYSLDLNYPSVVVANLYDPVTVSRTVTNACNCQSKYTASWYLPAGIGIIVNPDVLYFDYIGQKQKFTVTFFRTDNSVTNQYVYGWFMWNDGLHYVRSVFAVFEARFLSLGSWDRVSRRVFHNSEVSYGSCSQPGVVGSLLSYLPLPHYI</sequence>
<evidence type="ECO:0000256" key="4">
    <source>
        <dbReference type="ARBA" id="ARBA00022801"/>
    </source>
</evidence>
<keyword evidence="5" id="KW-0720">Serine protease</keyword>
<dbReference type="GO" id="GO:0006508">
    <property type="term" value="P:proteolysis"/>
    <property type="evidence" value="ECO:0007669"/>
    <property type="project" value="UniProtKB-KW"/>
</dbReference>
<evidence type="ECO:0000256" key="6">
    <source>
        <dbReference type="ARBA" id="ARBA00023180"/>
    </source>
</evidence>
<feature type="domain" description="Subtilisin-like protease fibronectin type-III" evidence="10">
    <location>
        <begin position="474"/>
        <end position="570"/>
    </location>
</feature>
<dbReference type="InterPro" id="IPR023828">
    <property type="entry name" value="Peptidase_S8_Ser-AS"/>
</dbReference>
<feature type="domain" description="Peptidase S8/S53" evidence="8">
    <location>
        <begin position="44"/>
        <end position="404"/>
    </location>
</feature>